<organism evidence="2">
    <name type="scientific">marine metagenome</name>
    <dbReference type="NCBI Taxonomy" id="408172"/>
    <lineage>
        <taxon>unclassified sequences</taxon>
        <taxon>metagenomes</taxon>
        <taxon>ecological metagenomes</taxon>
    </lineage>
</organism>
<dbReference type="InterPro" id="IPR013087">
    <property type="entry name" value="Znf_C2H2_type"/>
</dbReference>
<sequence length="63" mass="7813">MGIFKKFQCDDCEEKFRHEADLMHHKLLRHSKDSRYDCRTCNEYFDSMEAMRDHLKKKHSYKN</sequence>
<dbReference type="AlphaFoldDB" id="A0A382BH77"/>
<accession>A0A382BH77</accession>
<protein>
    <recommendedName>
        <fullName evidence="1">C2H2-type domain-containing protein</fullName>
    </recommendedName>
</protein>
<proteinExistence type="predicted"/>
<reference evidence="2" key="1">
    <citation type="submission" date="2018-05" db="EMBL/GenBank/DDBJ databases">
        <authorList>
            <person name="Lanie J.A."/>
            <person name="Ng W.-L."/>
            <person name="Kazmierczak K.M."/>
            <person name="Andrzejewski T.M."/>
            <person name="Davidsen T.M."/>
            <person name="Wayne K.J."/>
            <person name="Tettelin H."/>
            <person name="Glass J.I."/>
            <person name="Rusch D."/>
            <person name="Podicherti R."/>
            <person name="Tsui H.-C.T."/>
            <person name="Winkler M.E."/>
        </authorList>
    </citation>
    <scope>NUCLEOTIDE SEQUENCE</scope>
</reference>
<dbReference type="SMART" id="SM00355">
    <property type="entry name" value="ZnF_C2H2"/>
    <property type="match status" value="2"/>
</dbReference>
<feature type="domain" description="C2H2-type" evidence="1">
    <location>
        <begin position="36"/>
        <end position="63"/>
    </location>
</feature>
<dbReference type="Gene3D" id="3.30.160.60">
    <property type="entry name" value="Classic Zinc Finger"/>
    <property type="match status" value="1"/>
</dbReference>
<dbReference type="SUPFAM" id="SSF57667">
    <property type="entry name" value="beta-beta-alpha zinc fingers"/>
    <property type="match status" value="1"/>
</dbReference>
<feature type="domain" description="C2H2-type" evidence="1">
    <location>
        <begin position="7"/>
        <end position="35"/>
    </location>
</feature>
<gene>
    <name evidence="2" type="ORF">METZ01_LOCUS165823</name>
</gene>
<dbReference type="Pfam" id="PF00096">
    <property type="entry name" value="zf-C2H2"/>
    <property type="match status" value="1"/>
</dbReference>
<evidence type="ECO:0000313" key="2">
    <source>
        <dbReference type="EMBL" id="SVB12969.1"/>
    </source>
</evidence>
<evidence type="ECO:0000259" key="1">
    <source>
        <dbReference type="PROSITE" id="PS50157"/>
    </source>
</evidence>
<dbReference type="EMBL" id="UINC01029742">
    <property type="protein sequence ID" value="SVB12969.1"/>
    <property type="molecule type" value="Genomic_DNA"/>
</dbReference>
<name>A0A382BH77_9ZZZZ</name>
<dbReference type="PROSITE" id="PS00028">
    <property type="entry name" value="ZINC_FINGER_C2H2_1"/>
    <property type="match status" value="2"/>
</dbReference>
<dbReference type="PROSITE" id="PS50157">
    <property type="entry name" value="ZINC_FINGER_C2H2_2"/>
    <property type="match status" value="2"/>
</dbReference>
<dbReference type="InterPro" id="IPR036236">
    <property type="entry name" value="Znf_C2H2_sf"/>
</dbReference>